<keyword evidence="2" id="KW-0472">Membrane</keyword>
<name>A0A1F8AWV2_9BACT</name>
<keyword evidence="2" id="KW-0812">Transmembrane</keyword>
<evidence type="ECO:0000256" key="1">
    <source>
        <dbReference type="SAM" id="MobiDB-lite"/>
    </source>
</evidence>
<feature type="region of interest" description="Disordered" evidence="1">
    <location>
        <begin position="141"/>
        <end position="180"/>
    </location>
</feature>
<evidence type="ECO:0000256" key="2">
    <source>
        <dbReference type="SAM" id="Phobius"/>
    </source>
</evidence>
<proteinExistence type="predicted"/>
<feature type="compositionally biased region" description="Low complexity" evidence="1">
    <location>
        <begin position="148"/>
        <end position="180"/>
    </location>
</feature>
<protein>
    <submittedName>
        <fullName evidence="3">Uncharacterized protein</fullName>
    </submittedName>
</protein>
<feature type="region of interest" description="Disordered" evidence="1">
    <location>
        <begin position="1"/>
        <end position="53"/>
    </location>
</feature>
<accession>A0A1F8AWV2</accession>
<gene>
    <name evidence="3" type="ORF">A3E46_00760</name>
</gene>
<comment type="caution">
    <text evidence="3">The sequence shown here is derived from an EMBL/GenBank/DDBJ whole genome shotgun (WGS) entry which is preliminary data.</text>
</comment>
<dbReference type="EMBL" id="MGGZ01000037">
    <property type="protein sequence ID" value="OGM56217.1"/>
    <property type="molecule type" value="Genomic_DNA"/>
</dbReference>
<feature type="compositionally biased region" description="Low complexity" evidence="1">
    <location>
        <begin position="34"/>
        <end position="53"/>
    </location>
</feature>
<reference evidence="3 4" key="1">
    <citation type="journal article" date="2016" name="Nat. Commun.">
        <title>Thousands of microbial genomes shed light on interconnected biogeochemical processes in an aquifer system.</title>
        <authorList>
            <person name="Anantharaman K."/>
            <person name="Brown C.T."/>
            <person name="Hug L.A."/>
            <person name="Sharon I."/>
            <person name="Castelle C.J."/>
            <person name="Probst A.J."/>
            <person name="Thomas B.C."/>
            <person name="Singh A."/>
            <person name="Wilkins M.J."/>
            <person name="Karaoz U."/>
            <person name="Brodie E.L."/>
            <person name="Williams K.H."/>
            <person name="Hubbard S.S."/>
            <person name="Banfield J.F."/>
        </authorList>
    </citation>
    <scope>NUCLEOTIDE SEQUENCE [LARGE SCALE GENOMIC DNA]</scope>
</reference>
<keyword evidence="2" id="KW-1133">Transmembrane helix</keyword>
<evidence type="ECO:0000313" key="4">
    <source>
        <dbReference type="Proteomes" id="UP000178313"/>
    </source>
</evidence>
<feature type="transmembrane region" description="Helical" evidence="2">
    <location>
        <begin position="80"/>
        <end position="101"/>
    </location>
</feature>
<feature type="compositionally biased region" description="Basic and acidic residues" evidence="1">
    <location>
        <begin position="1"/>
        <end position="20"/>
    </location>
</feature>
<sequence>MDEKPQGAQVPEEKIQRLEEDLSSLKSEEEGGLPQATPQQVPQQPITPMVSATPTVTVTPSAQTTQPPQPEVPTKKSNKILWLGLGLLFLSIVLGGAYLIIGKGIFSGKKACTQEVKVCPDGTSVGRTGPNCEFGPCVTPPPLPTIEPTPEATSSATPTASPSGSPTASPSATPTATPAL</sequence>
<organism evidence="3 4">
    <name type="scientific">Candidatus Woesebacteria bacterium RIFCSPHIGHO2_12_FULL_46_16</name>
    <dbReference type="NCBI Taxonomy" id="1802513"/>
    <lineage>
        <taxon>Bacteria</taxon>
        <taxon>Candidatus Woeseibacteriota</taxon>
    </lineage>
</organism>
<dbReference type="Proteomes" id="UP000178313">
    <property type="component" value="Unassembled WGS sequence"/>
</dbReference>
<dbReference type="AlphaFoldDB" id="A0A1F8AWV2"/>
<evidence type="ECO:0000313" key="3">
    <source>
        <dbReference type="EMBL" id="OGM56217.1"/>
    </source>
</evidence>